<name>A0ABT7C915_9MICO</name>
<evidence type="ECO:0000313" key="3">
    <source>
        <dbReference type="EMBL" id="MDJ1371706.1"/>
    </source>
</evidence>
<dbReference type="Pfam" id="PF13561">
    <property type="entry name" value="adh_short_C2"/>
    <property type="match status" value="1"/>
</dbReference>
<dbReference type="PANTHER" id="PTHR43477:SF1">
    <property type="entry name" value="DIHYDROANTICAPSIN 7-DEHYDROGENASE"/>
    <property type="match status" value="1"/>
</dbReference>
<comment type="caution">
    <text evidence="3">The sequence shown here is derived from an EMBL/GenBank/DDBJ whole genome shotgun (WGS) entry which is preliminary data.</text>
</comment>
<dbReference type="Proteomes" id="UP001170379">
    <property type="component" value="Unassembled WGS sequence"/>
</dbReference>
<reference evidence="3" key="2">
    <citation type="journal article" date="2022" name="Sci. Rep.">
        <title>In silico prediction of the enzymes involved in the degradation of the herbicide molinate by Gulosibacter molinativorax ON4T.</title>
        <authorList>
            <person name="Lopes A.R."/>
            <person name="Bunin E."/>
            <person name="Viana A.T."/>
            <person name="Froufe H."/>
            <person name="Munoz-Merida A."/>
            <person name="Pinho D."/>
            <person name="Figueiredo J."/>
            <person name="Barroso C."/>
            <person name="Vaz-Moreira I."/>
            <person name="Bellanger X."/>
            <person name="Egas C."/>
            <person name="Nunes O.C."/>
        </authorList>
    </citation>
    <scope>NUCLEOTIDE SEQUENCE</scope>
    <source>
        <strain evidence="3">ON4</strain>
    </source>
</reference>
<keyword evidence="2" id="KW-0560">Oxidoreductase</keyword>
<dbReference type="SUPFAM" id="SSF51735">
    <property type="entry name" value="NAD(P)-binding Rossmann-fold domains"/>
    <property type="match status" value="1"/>
</dbReference>
<protein>
    <submittedName>
        <fullName evidence="3">SDR family NAD(P)-dependent oxidoreductase</fullName>
    </submittedName>
</protein>
<accession>A0ABT7C915</accession>
<dbReference type="EMBL" id="PXVD01000015">
    <property type="protein sequence ID" value="MDJ1371706.1"/>
    <property type="molecule type" value="Genomic_DNA"/>
</dbReference>
<comment type="similarity">
    <text evidence="1">Belongs to the short-chain dehydrogenases/reductases (SDR) family.</text>
</comment>
<evidence type="ECO:0000256" key="1">
    <source>
        <dbReference type="ARBA" id="ARBA00006484"/>
    </source>
</evidence>
<dbReference type="PANTHER" id="PTHR43477">
    <property type="entry name" value="DIHYDROANTICAPSIN 7-DEHYDROGENASE"/>
    <property type="match status" value="1"/>
</dbReference>
<organism evidence="3 4">
    <name type="scientific">Gulosibacter molinativorax</name>
    <dbReference type="NCBI Taxonomy" id="256821"/>
    <lineage>
        <taxon>Bacteria</taxon>
        <taxon>Bacillati</taxon>
        <taxon>Actinomycetota</taxon>
        <taxon>Actinomycetes</taxon>
        <taxon>Micrococcales</taxon>
        <taxon>Microbacteriaceae</taxon>
        <taxon>Gulosibacter</taxon>
    </lineage>
</organism>
<reference evidence="3" key="1">
    <citation type="submission" date="2018-03" db="EMBL/GenBank/DDBJ databases">
        <authorList>
            <person name="Nunes O.C."/>
            <person name="Lopes A.R."/>
            <person name="Froufe H."/>
            <person name="Munoz-Merida A."/>
            <person name="Barroso C."/>
            <person name="Egas C."/>
        </authorList>
    </citation>
    <scope>NUCLEOTIDE SEQUENCE</scope>
    <source>
        <strain evidence="3">ON4</strain>
    </source>
</reference>
<gene>
    <name evidence="3" type="ORF">C7K25_10060</name>
</gene>
<dbReference type="InterPro" id="IPR002347">
    <property type="entry name" value="SDR_fam"/>
</dbReference>
<dbReference type="Gene3D" id="3.40.50.720">
    <property type="entry name" value="NAD(P)-binding Rossmann-like Domain"/>
    <property type="match status" value="1"/>
</dbReference>
<dbReference type="PRINTS" id="PR00081">
    <property type="entry name" value="GDHRDH"/>
</dbReference>
<proteinExistence type="inferred from homology"/>
<dbReference type="InterPro" id="IPR036291">
    <property type="entry name" value="NAD(P)-bd_dom_sf"/>
</dbReference>
<sequence>MDLQLEDRVILVVGGRGLIGSAVVDLLRKEGAIAIPASRSTTEGVQLDASQDDSVAEAVATVLERHGRIDGLVVAAAPAAGTLDSSTDSDPAEILKALDAKALTFLRVAKAVVPAMQDAGYGRVVGVSGQNAFLTGSMTGSMRNAALIVAAKNLADTLAGTGVSVNTVSPGPVTTEPSAAVEIGKPGESSPEDVANLILYLVSPLAGAVSGESIAVGHRVRGVTAF</sequence>
<dbReference type="CDD" id="cd05233">
    <property type="entry name" value="SDR_c"/>
    <property type="match status" value="1"/>
</dbReference>
<keyword evidence="4" id="KW-1185">Reference proteome</keyword>
<evidence type="ECO:0000313" key="4">
    <source>
        <dbReference type="Proteomes" id="UP001170379"/>
    </source>
</evidence>
<dbReference type="InterPro" id="IPR051122">
    <property type="entry name" value="SDR_DHRS6-like"/>
</dbReference>
<evidence type="ECO:0000256" key="2">
    <source>
        <dbReference type="ARBA" id="ARBA00023002"/>
    </source>
</evidence>